<sequence length="42" mass="3987">MGSAEFASAFDAISTFAGAIGDLTGGLGTLVGSVDGLVNPEA</sequence>
<dbReference type="RefSeq" id="WP_255312488.1">
    <property type="nucleotide sequence ID" value="NZ_FNAB01000009.1"/>
</dbReference>
<name>A0A1G6ZSB5_9NOCA</name>
<dbReference type="AlphaFoldDB" id="A0A1G6ZSB5"/>
<evidence type="ECO:0000313" key="2">
    <source>
        <dbReference type="Proteomes" id="UP000199417"/>
    </source>
</evidence>
<dbReference type="Proteomes" id="UP000199417">
    <property type="component" value="Unassembled WGS sequence"/>
</dbReference>
<organism evidence="1 2">
    <name type="scientific">Rhodococcus tukisamuensis</name>
    <dbReference type="NCBI Taxonomy" id="168276"/>
    <lineage>
        <taxon>Bacteria</taxon>
        <taxon>Bacillati</taxon>
        <taxon>Actinomycetota</taxon>
        <taxon>Actinomycetes</taxon>
        <taxon>Mycobacteriales</taxon>
        <taxon>Nocardiaceae</taxon>
        <taxon>Rhodococcus</taxon>
    </lineage>
</organism>
<gene>
    <name evidence="1" type="ORF">SAMN05444580_10992</name>
</gene>
<accession>A0A1G6ZSB5</accession>
<evidence type="ECO:0000313" key="1">
    <source>
        <dbReference type="EMBL" id="SDE04715.1"/>
    </source>
</evidence>
<dbReference type="EMBL" id="FNAB01000009">
    <property type="protein sequence ID" value="SDE04715.1"/>
    <property type="molecule type" value="Genomic_DNA"/>
</dbReference>
<proteinExistence type="predicted"/>
<keyword evidence="2" id="KW-1185">Reference proteome</keyword>
<protein>
    <submittedName>
        <fullName evidence="1">Uncharacterized protein</fullName>
    </submittedName>
</protein>
<reference evidence="1 2" key="1">
    <citation type="submission" date="2016-10" db="EMBL/GenBank/DDBJ databases">
        <authorList>
            <person name="de Groot N.N."/>
        </authorList>
    </citation>
    <scope>NUCLEOTIDE SEQUENCE [LARGE SCALE GENOMIC DNA]</scope>
    <source>
        <strain evidence="1 2">JCM 11308</strain>
    </source>
</reference>